<dbReference type="RefSeq" id="WP_013419265.1">
    <property type="nucleotide sequence ID" value="NC_014664.1"/>
</dbReference>
<keyword evidence="2" id="KW-0378">Hydrolase</keyword>
<evidence type="ECO:0000313" key="5">
    <source>
        <dbReference type="Proteomes" id="UP000001399"/>
    </source>
</evidence>
<evidence type="ECO:0000256" key="2">
    <source>
        <dbReference type="ARBA" id="ARBA00022801"/>
    </source>
</evidence>
<dbReference type="Proteomes" id="UP000001399">
    <property type="component" value="Chromosome"/>
</dbReference>
<dbReference type="FunFam" id="3.40.50.1820:FF:000089">
    <property type="entry name" value="Alpha/beta hydrolase"/>
    <property type="match status" value="1"/>
</dbReference>
<dbReference type="Pfam" id="PF07859">
    <property type="entry name" value="Abhydrolase_3"/>
    <property type="match status" value="1"/>
</dbReference>
<dbReference type="PANTHER" id="PTHR48081:SF8">
    <property type="entry name" value="ALPHA_BETA HYDROLASE FOLD-3 DOMAIN-CONTAINING PROTEIN-RELATED"/>
    <property type="match status" value="1"/>
</dbReference>
<keyword evidence="5" id="KW-1185">Reference proteome</keyword>
<dbReference type="HOGENOM" id="CLU_012494_6_4_5"/>
<evidence type="ECO:0000259" key="3">
    <source>
        <dbReference type="Pfam" id="PF07859"/>
    </source>
</evidence>
<dbReference type="Gene3D" id="3.40.50.1820">
    <property type="entry name" value="alpha/beta hydrolase"/>
    <property type="match status" value="1"/>
</dbReference>
<dbReference type="OrthoDB" id="9806180at2"/>
<dbReference type="InterPro" id="IPR029058">
    <property type="entry name" value="AB_hydrolase_fold"/>
</dbReference>
<dbReference type="eggNOG" id="COG0657">
    <property type="taxonomic scope" value="Bacteria"/>
</dbReference>
<gene>
    <name evidence="4" type="ordered locus">Rvan_1618</name>
</gene>
<organism evidence="4 5">
    <name type="scientific">Rhodomicrobium vannielii (strain ATCC 17100 / DSM 162 / LMG 4299 / NCIMB 10020 / ATH 3.1.1)</name>
    <dbReference type="NCBI Taxonomy" id="648757"/>
    <lineage>
        <taxon>Bacteria</taxon>
        <taxon>Pseudomonadati</taxon>
        <taxon>Pseudomonadota</taxon>
        <taxon>Alphaproteobacteria</taxon>
        <taxon>Hyphomicrobiales</taxon>
        <taxon>Hyphomicrobiaceae</taxon>
        <taxon>Rhodomicrobium</taxon>
    </lineage>
</organism>
<dbReference type="SUPFAM" id="SSF53474">
    <property type="entry name" value="alpha/beta-Hydrolases"/>
    <property type="match status" value="1"/>
</dbReference>
<protein>
    <submittedName>
        <fullName evidence="4">Putative esterase/lipase/thioesterase family protein</fullName>
    </submittedName>
</protein>
<name>E3I8G0_RHOVT</name>
<evidence type="ECO:0000256" key="1">
    <source>
        <dbReference type="ARBA" id="ARBA00010515"/>
    </source>
</evidence>
<dbReference type="PANTHER" id="PTHR48081">
    <property type="entry name" value="AB HYDROLASE SUPERFAMILY PROTEIN C4A8.06C"/>
    <property type="match status" value="1"/>
</dbReference>
<comment type="similarity">
    <text evidence="1">Belongs to the 'GDXG' lipolytic enzyme family.</text>
</comment>
<dbReference type="InterPro" id="IPR013094">
    <property type="entry name" value="AB_hydrolase_3"/>
</dbReference>
<dbReference type="EMBL" id="CP002292">
    <property type="protein sequence ID" value="ADP70869.1"/>
    <property type="molecule type" value="Genomic_DNA"/>
</dbReference>
<evidence type="ECO:0000313" key="4">
    <source>
        <dbReference type="EMBL" id="ADP70869.1"/>
    </source>
</evidence>
<proteinExistence type="inferred from homology"/>
<accession>E3I8G0</accession>
<dbReference type="KEGG" id="rva:Rvan_1618"/>
<dbReference type="AlphaFoldDB" id="E3I8G0"/>
<feature type="domain" description="Alpha/beta hydrolase fold-3" evidence="3">
    <location>
        <begin position="78"/>
        <end position="288"/>
    </location>
</feature>
<dbReference type="GO" id="GO:0016787">
    <property type="term" value="F:hydrolase activity"/>
    <property type="evidence" value="ECO:0007669"/>
    <property type="project" value="UniProtKB-KW"/>
</dbReference>
<sequence length="312" mass="33794">MTFDPDTEKLLDNLRRAKPLATQDVEEAREAYRQKCQRLGGDAPAMSEVSDHQAVGRGGPLRVRLYRPEGVVSPGAALVYLHGGGGVIGDLESHDRICRRIAALTPCRVLAVDYRLAPEHPFPAGLEDAIAAIGWAAANARLLGIDPARLSIGGDSAGGALAAAVCLDARERGPKIASQVLVYPSTDSTPQVKLWPSRMAFADMPPIDRDALRWFSTKYMPQDAGIDRCDERLSPLYARSLRRLPPALVLTAENDPLHDEGAAYADRLRCSRVATDYQDFAGQIHGFIEYGGVLPSAREAASTVATWLRARS</sequence>
<dbReference type="InterPro" id="IPR050300">
    <property type="entry name" value="GDXG_lipolytic_enzyme"/>
</dbReference>
<dbReference type="STRING" id="648757.Rvan_1618"/>
<reference evidence="5" key="1">
    <citation type="journal article" date="2011" name="J. Bacteriol.">
        <title>Genome sequences of eight morphologically diverse alphaproteobacteria.</title>
        <authorList>
            <consortium name="US DOE Joint Genome Institute"/>
            <person name="Brown P.J."/>
            <person name="Kysela D.T."/>
            <person name="Buechlein A."/>
            <person name="Hemmerich C."/>
            <person name="Brun Y.V."/>
        </authorList>
    </citation>
    <scope>NUCLEOTIDE SEQUENCE [LARGE SCALE GENOMIC DNA]</scope>
    <source>
        <strain evidence="5">ATCC 17100 / ATH 3.1.1 / DSM 162 / LMG 4299</strain>
    </source>
</reference>